<dbReference type="InterPro" id="IPR003953">
    <property type="entry name" value="FAD-dep_OxRdtase_2_FAD-bd"/>
</dbReference>
<dbReference type="PROSITE" id="PS00504">
    <property type="entry name" value="FRD_SDH_FAD_BINDING"/>
    <property type="match status" value="1"/>
</dbReference>
<name>A0A382SSB6_9ZZZZ</name>
<feature type="non-terminal residue" evidence="4">
    <location>
        <position position="119"/>
    </location>
</feature>
<accession>A0A382SSB6</accession>
<evidence type="ECO:0000313" key="4">
    <source>
        <dbReference type="EMBL" id="SVD11771.1"/>
    </source>
</evidence>
<sequence>MAEHSCDLLIVGGGGAGLRASIAAAEARPGLNIAVVSKVYPMRSHTVAAEGGAAAVIKPDDSAEAHAYDTVSGGDWLSDQDAVEAFVEEAPREMVQLEHWGCPWSREPTGRVAVRPFGG</sequence>
<dbReference type="GO" id="GO:0009061">
    <property type="term" value="P:anaerobic respiration"/>
    <property type="evidence" value="ECO:0007669"/>
    <property type="project" value="TreeGrafter"/>
</dbReference>
<dbReference type="AlphaFoldDB" id="A0A382SSB6"/>
<dbReference type="EMBL" id="UINC01130606">
    <property type="protein sequence ID" value="SVD11771.1"/>
    <property type="molecule type" value="Genomic_DNA"/>
</dbReference>
<dbReference type="GO" id="GO:0000104">
    <property type="term" value="F:succinate dehydrogenase activity"/>
    <property type="evidence" value="ECO:0007669"/>
    <property type="project" value="TreeGrafter"/>
</dbReference>
<dbReference type="PANTHER" id="PTHR11632">
    <property type="entry name" value="SUCCINATE DEHYDROGENASE 2 FLAVOPROTEIN SUBUNIT"/>
    <property type="match status" value="1"/>
</dbReference>
<evidence type="ECO:0000256" key="2">
    <source>
        <dbReference type="ARBA" id="ARBA00023002"/>
    </source>
</evidence>
<gene>
    <name evidence="4" type="ORF">METZ01_LOCUS364625</name>
</gene>
<organism evidence="4">
    <name type="scientific">marine metagenome</name>
    <dbReference type="NCBI Taxonomy" id="408172"/>
    <lineage>
        <taxon>unclassified sequences</taxon>
        <taxon>metagenomes</taxon>
        <taxon>ecological metagenomes</taxon>
    </lineage>
</organism>
<keyword evidence="2" id="KW-0560">Oxidoreductase</keyword>
<dbReference type="Gene3D" id="3.50.50.60">
    <property type="entry name" value="FAD/NAD(P)-binding domain"/>
    <property type="match status" value="1"/>
</dbReference>
<dbReference type="Pfam" id="PF00890">
    <property type="entry name" value="FAD_binding_2"/>
    <property type="match status" value="1"/>
</dbReference>
<keyword evidence="1" id="KW-0285">Flavoprotein</keyword>
<dbReference type="GO" id="GO:0009055">
    <property type="term" value="F:electron transfer activity"/>
    <property type="evidence" value="ECO:0007669"/>
    <property type="project" value="TreeGrafter"/>
</dbReference>
<evidence type="ECO:0000256" key="1">
    <source>
        <dbReference type="ARBA" id="ARBA00022630"/>
    </source>
</evidence>
<reference evidence="4" key="1">
    <citation type="submission" date="2018-05" db="EMBL/GenBank/DDBJ databases">
        <authorList>
            <person name="Lanie J.A."/>
            <person name="Ng W.-L."/>
            <person name="Kazmierczak K.M."/>
            <person name="Andrzejewski T.M."/>
            <person name="Davidsen T.M."/>
            <person name="Wayne K.J."/>
            <person name="Tettelin H."/>
            <person name="Glass J.I."/>
            <person name="Rusch D."/>
            <person name="Podicherti R."/>
            <person name="Tsui H.-C.T."/>
            <person name="Winkler M.E."/>
        </authorList>
    </citation>
    <scope>NUCLEOTIDE SEQUENCE</scope>
</reference>
<dbReference type="GO" id="GO:0005886">
    <property type="term" value="C:plasma membrane"/>
    <property type="evidence" value="ECO:0007669"/>
    <property type="project" value="TreeGrafter"/>
</dbReference>
<dbReference type="InterPro" id="IPR003952">
    <property type="entry name" value="FRD_SDH_FAD_BS"/>
</dbReference>
<proteinExistence type="predicted"/>
<feature type="domain" description="FAD-dependent oxidoreductase 2 FAD-binding" evidence="3">
    <location>
        <begin position="7"/>
        <end position="119"/>
    </location>
</feature>
<dbReference type="InterPro" id="IPR036188">
    <property type="entry name" value="FAD/NAD-bd_sf"/>
</dbReference>
<dbReference type="PANTHER" id="PTHR11632:SF82">
    <property type="entry name" value="FUMARATE REDUCTASE FLAVOPROTEIN SUBUNIT"/>
    <property type="match status" value="1"/>
</dbReference>
<dbReference type="SUPFAM" id="SSF51905">
    <property type="entry name" value="FAD/NAD(P)-binding domain"/>
    <property type="match status" value="1"/>
</dbReference>
<evidence type="ECO:0000259" key="3">
    <source>
        <dbReference type="Pfam" id="PF00890"/>
    </source>
</evidence>
<dbReference type="InterPro" id="IPR030664">
    <property type="entry name" value="SdhA/FrdA/AprA"/>
</dbReference>
<protein>
    <recommendedName>
        <fullName evidence="3">FAD-dependent oxidoreductase 2 FAD-binding domain-containing protein</fullName>
    </recommendedName>
</protein>
<dbReference type="GO" id="GO:0050660">
    <property type="term" value="F:flavin adenine dinucleotide binding"/>
    <property type="evidence" value="ECO:0007669"/>
    <property type="project" value="TreeGrafter"/>
</dbReference>